<evidence type="ECO:0000256" key="2">
    <source>
        <dbReference type="ARBA" id="ARBA00005992"/>
    </source>
</evidence>
<keyword evidence="13" id="KW-0449">Lipoprotein</keyword>
<dbReference type="EMBL" id="CP032823">
    <property type="protein sequence ID" value="AYJ80947.1"/>
    <property type="molecule type" value="Genomic_DNA"/>
</dbReference>
<dbReference type="Proteomes" id="UP000273809">
    <property type="component" value="Chromosome"/>
</dbReference>
<dbReference type="GO" id="GO:0016757">
    <property type="term" value="F:glycosyltransferase activity"/>
    <property type="evidence" value="ECO:0007669"/>
    <property type="project" value="UniProtKB-KW"/>
</dbReference>
<dbReference type="GO" id="GO:0008360">
    <property type="term" value="P:regulation of cell shape"/>
    <property type="evidence" value="ECO:0007669"/>
    <property type="project" value="UniProtKB-UniRule"/>
</dbReference>
<dbReference type="InterPro" id="IPR005490">
    <property type="entry name" value="LD_TPept_cat_dom"/>
</dbReference>
<proteinExistence type="inferred from homology"/>
<keyword evidence="3" id="KW-0328">Glycosyltransferase</keyword>
<evidence type="ECO:0000256" key="4">
    <source>
        <dbReference type="ARBA" id="ARBA00022679"/>
    </source>
</evidence>
<dbReference type="GO" id="GO:0005576">
    <property type="term" value="C:extracellular region"/>
    <property type="evidence" value="ECO:0007669"/>
    <property type="project" value="TreeGrafter"/>
</dbReference>
<protein>
    <submittedName>
        <fullName evidence="13">Lipoprotein-anchoring transpeptidase, ErfK/SrfK family</fullName>
    </submittedName>
</protein>
<organism evidence="13 14">
    <name type="scientific">Aliarcobacter cryaerophilus ATCC 43158</name>
    <dbReference type="NCBI Taxonomy" id="1032070"/>
    <lineage>
        <taxon>Bacteria</taxon>
        <taxon>Pseudomonadati</taxon>
        <taxon>Campylobacterota</taxon>
        <taxon>Epsilonproteobacteria</taxon>
        <taxon>Campylobacterales</taxon>
        <taxon>Arcobacteraceae</taxon>
        <taxon>Aliarcobacter</taxon>
    </lineage>
</organism>
<keyword evidence="7 9" id="KW-0573">Peptidoglycan synthesis</keyword>
<keyword evidence="5" id="KW-0378">Hydrolase</keyword>
<keyword evidence="4" id="KW-0808">Transferase</keyword>
<dbReference type="AlphaFoldDB" id="A0AAD0XAZ0"/>
<feature type="active site" description="Nucleophile" evidence="9">
    <location>
        <position position="380"/>
    </location>
</feature>
<evidence type="ECO:0000256" key="9">
    <source>
        <dbReference type="PROSITE-ProRule" id="PRU01373"/>
    </source>
</evidence>
<evidence type="ECO:0000256" key="10">
    <source>
        <dbReference type="SAM" id="MobiDB-lite"/>
    </source>
</evidence>
<evidence type="ECO:0000256" key="11">
    <source>
        <dbReference type="SAM" id="SignalP"/>
    </source>
</evidence>
<evidence type="ECO:0000256" key="1">
    <source>
        <dbReference type="ARBA" id="ARBA00004752"/>
    </source>
</evidence>
<dbReference type="Gene3D" id="2.40.440.10">
    <property type="entry name" value="L,D-transpeptidase catalytic domain-like"/>
    <property type="match status" value="1"/>
</dbReference>
<feature type="signal peptide" evidence="11">
    <location>
        <begin position="1"/>
        <end position="17"/>
    </location>
</feature>
<dbReference type="PANTHER" id="PTHR30582:SF24">
    <property type="entry name" value="L,D-TRANSPEPTIDASE ERFK_SRFK-RELATED"/>
    <property type="match status" value="1"/>
</dbReference>
<keyword evidence="6 9" id="KW-0133">Cell shape</keyword>
<reference evidence="13 14" key="1">
    <citation type="submission" date="2018-10" db="EMBL/GenBank/DDBJ databases">
        <title>Complete genome sequences of Arcobacter cryaerophilus strains ATCC 43158 and ATCC 49615.</title>
        <authorList>
            <person name="Miller W.G."/>
            <person name="Yee E."/>
            <person name="Bono J.L."/>
        </authorList>
    </citation>
    <scope>NUCLEOTIDE SEQUENCE [LARGE SCALE GENOMIC DNA]</scope>
    <source>
        <strain evidence="13 14">ATCC 43158</strain>
    </source>
</reference>
<dbReference type="RefSeq" id="WP_105916914.1">
    <property type="nucleotide sequence ID" value="NZ_CP021072.1"/>
</dbReference>
<dbReference type="InterPro" id="IPR050979">
    <property type="entry name" value="LD-transpeptidase"/>
</dbReference>
<comment type="pathway">
    <text evidence="1 9">Cell wall biogenesis; peptidoglycan biosynthesis.</text>
</comment>
<sequence length="412" mass="47384">MKKSLFLILILPFCLFANEKKYTVSVCTTSNLENALVCKKRIYDNTIGEVFIVKQNQKYYTYLNTYDDKEIAKVTIQNASKYVKEQKPYIKEIDIKIVNQIDKRKLFIDMDKQTSFDNKENNSSNQNIQKEKKELESTKPQAVNIPLVSMIPENVEIIGLLPYDNQDIKNETNIKNENNSETKIEYELKSELDFGNQSSNDILSQEDEEELLQTSLNEFDEQIQKDSKNNQTFTKSYEKKVSKSNSQKEQIKNLHSYDELIIKVNSKTNIMELYAKNGQNEQKIKSYIVSTGKDSIKKPLGVGRISQISLNPVWYPTQDTKKSFAKKGIILPNVVPPNHKYNYMGMAKLNLTHSVDGNTTYRIHGTLNEKTLGSNESAGCIRMRNNDVVELAILLEEFAQIKTLNKIKVVLI</sequence>
<dbReference type="KEGG" id="acre:ACRYA_1856"/>
<dbReference type="SUPFAM" id="SSF141523">
    <property type="entry name" value="L,D-transpeptidase catalytic domain-like"/>
    <property type="match status" value="1"/>
</dbReference>
<evidence type="ECO:0000313" key="14">
    <source>
        <dbReference type="Proteomes" id="UP000273809"/>
    </source>
</evidence>
<dbReference type="GeneID" id="56462070"/>
<dbReference type="GO" id="GO:0018104">
    <property type="term" value="P:peptidoglycan-protein cross-linking"/>
    <property type="evidence" value="ECO:0007669"/>
    <property type="project" value="TreeGrafter"/>
</dbReference>
<comment type="similarity">
    <text evidence="2">Belongs to the YkuD family.</text>
</comment>
<dbReference type="InterPro" id="IPR038063">
    <property type="entry name" value="Transpep_catalytic_dom"/>
</dbReference>
<evidence type="ECO:0000256" key="8">
    <source>
        <dbReference type="ARBA" id="ARBA00023316"/>
    </source>
</evidence>
<dbReference type="PANTHER" id="PTHR30582">
    <property type="entry name" value="L,D-TRANSPEPTIDASE"/>
    <property type="match status" value="1"/>
</dbReference>
<feature type="active site" description="Proton donor/acceptor" evidence="9">
    <location>
        <position position="364"/>
    </location>
</feature>
<dbReference type="PROSITE" id="PS52029">
    <property type="entry name" value="LD_TPASE"/>
    <property type="match status" value="1"/>
</dbReference>
<keyword evidence="11" id="KW-0732">Signal</keyword>
<evidence type="ECO:0000256" key="6">
    <source>
        <dbReference type="ARBA" id="ARBA00022960"/>
    </source>
</evidence>
<evidence type="ECO:0000259" key="12">
    <source>
        <dbReference type="PROSITE" id="PS52029"/>
    </source>
</evidence>
<evidence type="ECO:0000313" key="13">
    <source>
        <dbReference type="EMBL" id="AYJ80947.1"/>
    </source>
</evidence>
<keyword evidence="8 9" id="KW-0961">Cell wall biogenesis/degradation</keyword>
<dbReference type="GO" id="GO:0071972">
    <property type="term" value="F:peptidoglycan L,D-transpeptidase activity"/>
    <property type="evidence" value="ECO:0007669"/>
    <property type="project" value="TreeGrafter"/>
</dbReference>
<evidence type="ECO:0000256" key="7">
    <source>
        <dbReference type="ARBA" id="ARBA00022984"/>
    </source>
</evidence>
<accession>A0AAD0XAZ0</accession>
<gene>
    <name evidence="13" type="ORF">ACRYA_1856</name>
</gene>
<feature type="domain" description="L,D-TPase catalytic" evidence="12">
    <location>
        <begin position="260"/>
        <end position="404"/>
    </location>
</feature>
<evidence type="ECO:0000256" key="3">
    <source>
        <dbReference type="ARBA" id="ARBA00022676"/>
    </source>
</evidence>
<dbReference type="GO" id="GO:0071555">
    <property type="term" value="P:cell wall organization"/>
    <property type="evidence" value="ECO:0007669"/>
    <property type="project" value="UniProtKB-UniRule"/>
</dbReference>
<feature type="region of interest" description="Disordered" evidence="10">
    <location>
        <begin position="115"/>
        <end position="137"/>
    </location>
</feature>
<name>A0AAD0XAZ0_9BACT</name>
<evidence type="ECO:0000256" key="5">
    <source>
        <dbReference type="ARBA" id="ARBA00022801"/>
    </source>
</evidence>
<feature type="chain" id="PRO_5041967583" evidence="11">
    <location>
        <begin position="18"/>
        <end position="412"/>
    </location>
</feature>
<dbReference type="CDD" id="cd16913">
    <property type="entry name" value="YkuD_like"/>
    <property type="match status" value="1"/>
</dbReference>
<dbReference type="Pfam" id="PF03734">
    <property type="entry name" value="YkuD"/>
    <property type="match status" value="1"/>
</dbReference>